<keyword evidence="2 7" id="KW-0747">Spliceosome</keyword>
<dbReference type="GO" id="GO:0071011">
    <property type="term" value="C:precatalytic spliceosome"/>
    <property type="evidence" value="ECO:0007669"/>
    <property type="project" value="TreeGrafter"/>
</dbReference>
<keyword evidence="5 7" id="KW-0539">Nucleus</keyword>
<evidence type="ECO:0000256" key="1">
    <source>
        <dbReference type="ARBA" id="ARBA00004123"/>
    </source>
</evidence>
<comment type="similarity">
    <text evidence="7">Belongs to the snRNP Sm proteins family.</text>
</comment>
<keyword evidence="7" id="KW-0507">mRNA processing</keyword>
<evidence type="ECO:0000256" key="3">
    <source>
        <dbReference type="ARBA" id="ARBA00022884"/>
    </source>
</evidence>
<feature type="domain" description="Sm" evidence="8">
    <location>
        <begin position="3"/>
        <end position="82"/>
    </location>
</feature>
<keyword evidence="6 7" id="KW-0687">Ribonucleoprotein</keyword>
<name>A0A8C8ZXM6_PROSS</name>
<evidence type="ECO:0000256" key="6">
    <source>
        <dbReference type="ARBA" id="ARBA00023274"/>
    </source>
</evidence>
<comment type="subcellular location">
    <subcellularLocation>
        <location evidence="1 7">Nucleus</location>
    </subcellularLocation>
</comment>
<dbReference type="AlphaFoldDB" id="A0A8C8ZXM6"/>
<dbReference type="GO" id="GO:0000398">
    <property type="term" value="P:mRNA splicing, via spliceosome"/>
    <property type="evidence" value="ECO:0007669"/>
    <property type="project" value="UniProtKB-UniRule"/>
</dbReference>
<dbReference type="InterPro" id="IPR044642">
    <property type="entry name" value="PTHR15588"/>
</dbReference>
<dbReference type="GeneTree" id="ENSGT00730000111212"/>
<evidence type="ECO:0000313" key="10">
    <source>
        <dbReference type="Proteomes" id="UP000694414"/>
    </source>
</evidence>
<organism evidence="9 10">
    <name type="scientific">Prolemur simus</name>
    <name type="common">Greater bamboo lemur</name>
    <name type="synonym">Hapalemur simus</name>
    <dbReference type="NCBI Taxonomy" id="1328070"/>
    <lineage>
        <taxon>Eukaryota</taxon>
        <taxon>Metazoa</taxon>
        <taxon>Chordata</taxon>
        <taxon>Craniata</taxon>
        <taxon>Vertebrata</taxon>
        <taxon>Euteleostomi</taxon>
        <taxon>Mammalia</taxon>
        <taxon>Eutheria</taxon>
        <taxon>Euarchontoglires</taxon>
        <taxon>Primates</taxon>
        <taxon>Strepsirrhini</taxon>
        <taxon>Lemuriformes</taxon>
        <taxon>Lemuridae</taxon>
        <taxon>Prolemur</taxon>
    </lineage>
</organism>
<proteinExistence type="inferred from homology"/>
<evidence type="ECO:0000256" key="7">
    <source>
        <dbReference type="RuleBase" id="RU365048"/>
    </source>
</evidence>
<dbReference type="InterPro" id="IPR034103">
    <property type="entry name" value="Lsm8"/>
</dbReference>
<dbReference type="Pfam" id="PF01423">
    <property type="entry name" value="LSM"/>
    <property type="match status" value="1"/>
</dbReference>
<dbReference type="SUPFAM" id="SSF50182">
    <property type="entry name" value="Sm-like ribonucleoproteins"/>
    <property type="match status" value="1"/>
</dbReference>
<comment type="function">
    <text evidence="7">Plays role in pre-mRNA splicing as component of the U4/U6-U5 tri-snRNP complex that is involved in spliceosome assembly, and as component of the precatalytic spliceosome (spliceosome B complex). The heptameric LSM2-8 complex binds specifically to the 3'-terminal U-tract of U6 snRNA.</text>
</comment>
<dbReference type="PANTHER" id="PTHR15588:SF9">
    <property type="entry name" value="U6 SNRNA-ASSOCIATED SM-LIKE PROTEIN LSM8"/>
    <property type="match status" value="1"/>
</dbReference>
<reference evidence="9" key="2">
    <citation type="submission" date="2025-09" db="UniProtKB">
        <authorList>
            <consortium name="Ensembl"/>
        </authorList>
    </citation>
    <scope>IDENTIFICATION</scope>
</reference>
<accession>A0A8C8ZXM6</accession>
<dbReference type="GO" id="GO:0046540">
    <property type="term" value="C:U4/U6 x U5 tri-snRNP complex"/>
    <property type="evidence" value="ECO:0007669"/>
    <property type="project" value="UniProtKB-UniRule"/>
</dbReference>
<evidence type="ECO:0000256" key="5">
    <source>
        <dbReference type="ARBA" id="ARBA00023242"/>
    </source>
</evidence>
<reference evidence="9" key="1">
    <citation type="submission" date="2025-08" db="UniProtKB">
        <authorList>
            <consortium name="Ensembl"/>
        </authorList>
    </citation>
    <scope>IDENTIFICATION</scope>
</reference>
<sequence length="84" mass="9216">MMSALENYINQAVAVITSDRGMIVGTLRGFDQTINLILEESHEGVLSSSQGVEQVEPGLYISLKQKGDNTINKGLHLLVIKFKL</sequence>
<dbReference type="InterPro" id="IPR001163">
    <property type="entry name" value="Sm_dom_euk/arc"/>
</dbReference>
<keyword evidence="4 7" id="KW-0508">mRNA splicing</keyword>
<dbReference type="GO" id="GO:0003729">
    <property type="term" value="F:mRNA binding"/>
    <property type="evidence" value="ECO:0007669"/>
    <property type="project" value="TreeGrafter"/>
</dbReference>
<comment type="subunit">
    <text evidence="7">LSm subunits form a heteromer with a doughnut shape.</text>
</comment>
<dbReference type="PANTHER" id="PTHR15588">
    <property type="entry name" value="LSM1"/>
    <property type="match status" value="1"/>
</dbReference>
<evidence type="ECO:0000259" key="8">
    <source>
        <dbReference type="SMART" id="SM00651"/>
    </source>
</evidence>
<evidence type="ECO:0000256" key="4">
    <source>
        <dbReference type="ARBA" id="ARBA00023187"/>
    </source>
</evidence>
<evidence type="ECO:0000256" key="2">
    <source>
        <dbReference type="ARBA" id="ARBA00022728"/>
    </source>
</evidence>
<dbReference type="Gene3D" id="2.30.30.100">
    <property type="match status" value="1"/>
</dbReference>
<dbReference type="CDD" id="cd01727">
    <property type="entry name" value="LSm8"/>
    <property type="match status" value="1"/>
</dbReference>
<dbReference type="GO" id="GO:0005688">
    <property type="term" value="C:U6 snRNP"/>
    <property type="evidence" value="ECO:0007669"/>
    <property type="project" value="UniProtKB-UniRule"/>
</dbReference>
<dbReference type="Ensembl" id="ENSPSMT00000029392.1">
    <property type="protein sequence ID" value="ENSPSMP00000025371.1"/>
    <property type="gene ID" value="ENSPSMG00000017824.1"/>
</dbReference>
<dbReference type="Proteomes" id="UP000694414">
    <property type="component" value="Unplaced"/>
</dbReference>
<dbReference type="InterPro" id="IPR010920">
    <property type="entry name" value="LSM_dom_sf"/>
</dbReference>
<gene>
    <name evidence="7" type="primary">LSM8</name>
</gene>
<dbReference type="SMART" id="SM00651">
    <property type="entry name" value="Sm"/>
    <property type="match status" value="1"/>
</dbReference>
<evidence type="ECO:0000313" key="9">
    <source>
        <dbReference type="Ensembl" id="ENSPSMP00000025371.1"/>
    </source>
</evidence>
<keyword evidence="3 7" id="KW-0694">RNA-binding</keyword>
<keyword evidence="10" id="KW-1185">Reference proteome</keyword>
<protein>
    <recommendedName>
        <fullName evidence="7">U6 snRNA-associated Sm-like protein LSm8</fullName>
    </recommendedName>
</protein>